<proteinExistence type="predicted"/>
<dbReference type="OrthoDB" id="2561006at2759"/>
<gene>
    <name evidence="1" type="ORF">L486_07321</name>
</gene>
<dbReference type="AlphaFoldDB" id="A0A1B9IHP6"/>
<dbReference type="Proteomes" id="UP000092583">
    <property type="component" value="Unassembled WGS sequence"/>
</dbReference>
<keyword evidence="2" id="KW-1185">Reference proteome</keyword>
<accession>A0A1B9IHP6</accession>
<name>A0A1B9IHP6_9TREE</name>
<dbReference type="EMBL" id="KI669467">
    <property type="protein sequence ID" value="OCF55208.1"/>
    <property type="molecule type" value="Genomic_DNA"/>
</dbReference>
<evidence type="ECO:0000313" key="2">
    <source>
        <dbReference type="Proteomes" id="UP000092583"/>
    </source>
</evidence>
<dbReference type="CDD" id="cd09917">
    <property type="entry name" value="F-box_SF"/>
    <property type="match status" value="1"/>
</dbReference>
<evidence type="ECO:0000313" key="1">
    <source>
        <dbReference type="EMBL" id="OCF55208.1"/>
    </source>
</evidence>
<reference evidence="2" key="2">
    <citation type="submission" date="2013-12" db="EMBL/GenBank/DDBJ databases">
        <title>Evolution of pathogenesis and genome organization in the Tremellales.</title>
        <authorList>
            <person name="Cuomo C."/>
            <person name="Litvintseva A."/>
            <person name="Heitman J."/>
            <person name="Chen Y."/>
            <person name="Sun S."/>
            <person name="Springer D."/>
            <person name="Dromer F."/>
            <person name="Young S."/>
            <person name="Zeng Q."/>
            <person name="Chapman S."/>
            <person name="Gujja S."/>
            <person name="Saif S."/>
            <person name="Birren B."/>
        </authorList>
    </citation>
    <scope>NUCLEOTIDE SEQUENCE [LARGE SCALE GENOMIC DNA]</scope>
    <source>
        <strain evidence="2">CBS 10435</strain>
    </source>
</reference>
<reference evidence="1 2" key="1">
    <citation type="submission" date="2013-07" db="EMBL/GenBank/DDBJ databases">
        <title>The Genome Sequence of Kwoniella mangroviensis CBS10435.</title>
        <authorList>
            <consortium name="The Broad Institute Genome Sequencing Platform"/>
            <person name="Cuomo C."/>
            <person name="Litvintseva A."/>
            <person name="Chen Y."/>
            <person name="Heitman J."/>
            <person name="Sun S."/>
            <person name="Springer D."/>
            <person name="Dromer F."/>
            <person name="Young S.K."/>
            <person name="Zeng Q."/>
            <person name="Gargeya S."/>
            <person name="Fitzgerald M."/>
            <person name="Abouelleil A."/>
            <person name="Alvarado L."/>
            <person name="Berlin A.M."/>
            <person name="Chapman S.B."/>
            <person name="Dewar J."/>
            <person name="Goldberg J."/>
            <person name="Griggs A."/>
            <person name="Gujja S."/>
            <person name="Hansen M."/>
            <person name="Howarth C."/>
            <person name="Imamovic A."/>
            <person name="Larimer J."/>
            <person name="McCowan C."/>
            <person name="Murphy C."/>
            <person name="Pearson M."/>
            <person name="Priest M."/>
            <person name="Roberts A."/>
            <person name="Saif S."/>
            <person name="Shea T."/>
            <person name="Sykes S."/>
            <person name="Wortman J."/>
            <person name="Nusbaum C."/>
            <person name="Birren B."/>
        </authorList>
    </citation>
    <scope>NUCLEOTIDE SEQUENCE [LARGE SCALE GENOMIC DNA]</scope>
    <source>
        <strain evidence="1 2">CBS 10435</strain>
    </source>
</reference>
<sequence>MGISPSKLARARIEAFLSSGHSLPEYMSSDDIYSHDVDPTDQSYEPFYPPYSTGKPLPELPVEIWQRVFVHLRRKVGPIKARQRERGDYHQRHLVNAMLVCKQFYYLAAPILYARVITDKPHLLFYGIDKKPLGGLPEQHTRWTKLDLLHFVHRLDLMYNSFPVNKLDLRFPISTNDKLKFEQKIFKYDVDSEEIRRMTSDVDNSQSAVRLIHPLRTLRKLYLKNRQPVIFSNLHILTVSHPSFKNRYVNYSTEIPFYGISNPIDNVNWPRYALFPNKLERYRKKIDNRGTPISNISSVTKRLQFSYELARICTPKHVCMDDDKGPYSYRRDEGRYDKIKLSPPETVTLHIYPRTVEKFILPLDKDKQFFRWRIQPVIFYGSTYRWVLDYFEWTNHSDRQQKMDLYLWLRWNISEFRKWFKPQLNGEKDKHHHQLLYAKSDQDEKTKIEIYGCLEPDLIDEGFSMLCEEGYTDWDINWTGEQKINHVLSFLEVEVGVGGIQVKQDEAGLCPACGVDSNRWTCF</sequence>
<organism evidence="1 2">
    <name type="scientific">Kwoniella mangroviensis CBS 10435</name>
    <dbReference type="NCBI Taxonomy" id="1331196"/>
    <lineage>
        <taxon>Eukaryota</taxon>
        <taxon>Fungi</taxon>
        <taxon>Dikarya</taxon>
        <taxon>Basidiomycota</taxon>
        <taxon>Agaricomycotina</taxon>
        <taxon>Tremellomycetes</taxon>
        <taxon>Tremellales</taxon>
        <taxon>Cryptococcaceae</taxon>
        <taxon>Kwoniella</taxon>
    </lineage>
</organism>
<protein>
    <submittedName>
        <fullName evidence="1">Uncharacterized protein</fullName>
    </submittedName>
</protein>